<evidence type="ECO:0000259" key="5">
    <source>
        <dbReference type="Pfam" id="PF13407"/>
    </source>
</evidence>
<dbReference type="InterPro" id="IPR025997">
    <property type="entry name" value="SBP_2_dom"/>
</dbReference>
<dbReference type="AlphaFoldDB" id="A0A1A9F1C4"/>
<gene>
    <name evidence="6" type="ORF">A8C75_14470</name>
</gene>
<dbReference type="OrthoDB" id="9805127at2"/>
<dbReference type="Proteomes" id="UP000078070">
    <property type="component" value="Chromosome"/>
</dbReference>
<comment type="subcellular location">
    <subcellularLocation>
        <location evidence="1">Cell envelope</location>
    </subcellularLocation>
</comment>
<dbReference type="GO" id="GO:0030313">
    <property type="term" value="C:cell envelope"/>
    <property type="evidence" value="ECO:0007669"/>
    <property type="project" value="UniProtKB-SubCell"/>
</dbReference>
<evidence type="ECO:0000256" key="2">
    <source>
        <dbReference type="ARBA" id="ARBA00007639"/>
    </source>
</evidence>
<feature type="domain" description="Periplasmic binding protein" evidence="5">
    <location>
        <begin position="29"/>
        <end position="290"/>
    </location>
</feature>
<dbReference type="InterPro" id="IPR028082">
    <property type="entry name" value="Peripla_BP_I"/>
</dbReference>
<feature type="chain" id="PRO_5008386634" evidence="4">
    <location>
        <begin position="25"/>
        <end position="312"/>
    </location>
</feature>
<dbReference type="Pfam" id="PF13407">
    <property type="entry name" value="Peripla_BP_4"/>
    <property type="match status" value="1"/>
</dbReference>
<dbReference type="KEGG" id="mars:A8C75_14470"/>
<feature type="signal peptide" evidence="4">
    <location>
        <begin position="1"/>
        <end position="24"/>
    </location>
</feature>
<evidence type="ECO:0000256" key="4">
    <source>
        <dbReference type="SAM" id="SignalP"/>
    </source>
</evidence>
<protein>
    <submittedName>
        <fullName evidence="6">Rhizopine-binding protein</fullName>
    </submittedName>
</protein>
<evidence type="ECO:0000256" key="3">
    <source>
        <dbReference type="ARBA" id="ARBA00022729"/>
    </source>
</evidence>
<evidence type="ECO:0000256" key="1">
    <source>
        <dbReference type="ARBA" id="ARBA00004196"/>
    </source>
</evidence>
<reference evidence="6 7" key="2">
    <citation type="journal article" date="2018" name="Int. J. Syst. Evol. Microbiol.">
        <title>Marinobacterium aestuarii sp. nov., a benzene-degrading marine bacterium isolated from estuary sediment.</title>
        <authorList>
            <person name="Bae S.S."/>
            <person name="Jung J."/>
            <person name="Chung D."/>
            <person name="Baek K."/>
        </authorList>
    </citation>
    <scope>NUCLEOTIDE SEQUENCE [LARGE SCALE GENOMIC DNA]</scope>
    <source>
        <strain evidence="6 7">ST58-10</strain>
    </source>
</reference>
<keyword evidence="3 4" id="KW-0732">Signal</keyword>
<dbReference type="PANTHER" id="PTHR46847:SF1">
    <property type="entry name" value="D-ALLOSE-BINDING PERIPLASMIC PROTEIN-RELATED"/>
    <property type="match status" value="1"/>
</dbReference>
<evidence type="ECO:0000313" key="6">
    <source>
        <dbReference type="EMBL" id="ANG63559.1"/>
    </source>
</evidence>
<organism evidence="6 7">
    <name type="scientific">Marinobacterium aestuarii</name>
    <dbReference type="NCBI Taxonomy" id="1821621"/>
    <lineage>
        <taxon>Bacteria</taxon>
        <taxon>Pseudomonadati</taxon>
        <taxon>Pseudomonadota</taxon>
        <taxon>Gammaproteobacteria</taxon>
        <taxon>Oceanospirillales</taxon>
        <taxon>Oceanospirillaceae</taxon>
        <taxon>Marinobacterium</taxon>
    </lineage>
</organism>
<dbReference type="GO" id="GO:0055085">
    <property type="term" value="P:transmembrane transport"/>
    <property type="evidence" value="ECO:0007669"/>
    <property type="project" value="UniProtKB-ARBA"/>
</dbReference>
<comment type="similarity">
    <text evidence="2">Belongs to the bacterial solute-binding protein 2 family.</text>
</comment>
<accession>A0A1A9F1C4</accession>
<reference evidence="7" key="1">
    <citation type="submission" date="2016-05" db="EMBL/GenBank/DDBJ databases">
        <authorList>
            <person name="Baek K."/>
            <person name="Yang S.-J."/>
        </authorList>
    </citation>
    <scope>NUCLEOTIDE SEQUENCE [LARGE SCALE GENOMIC DNA]</scope>
    <source>
        <strain evidence="7">ST58-10</strain>
    </source>
</reference>
<sequence length="312" mass="33011">MISTKKALLCAALTAIIAAPTAMADSLKIGVSMALFDDNFLTTLRNGIEKKSAEEGVDVQIEDAKNEVGTQLNQIQNFIASGVDAIIVNPVDTDATVSMSDDAVAAGIPLIYVNRQPINIDMLPENQAFVASNEVESGTYQTQEVCRLMNGKGKVLVMMGELSNQAAIQRTKDIHDVIATPECSGLEVVAEQTAEWDRTKGNNLMTNWIAAGTEFDAVIANNDEMAIGAIQALKASGRAMDTVIVAGIDATADALAAMKAGDLDVTVYQSATGQGAGAVSTAISLAKGEKIEKKIWVPFELVTPENLSNYLK</sequence>
<keyword evidence="7" id="KW-1185">Reference proteome</keyword>
<proteinExistence type="inferred from homology"/>
<dbReference type="EMBL" id="CP015839">
    <property type="protein sequence ID" value="ANG63559.1"/>
    <property type="molecule type" value="Genomic_DNA"/>
</dbReference>
<dbReference type="SUPFAM" id="SSF53822">
    <property type="entry name" value="Periplasmic binding protein-like I"/>
    <property type="match status" value="1"/>
</dbReference>
<dbReference type="PANTHER" id="PTHR46847">
    <property type="entry name" value="D-ALLOSE-BINDING PERIPLASMIC PROTEIN-RELATED"/>
    <property type="match status" value="1"/>
</dbReference>
<dbReference type="GO" id="GO:0030246">
    <property type="term" value="F:carbohydrate binding"/>
    <property type="evidence" value="ECO:0007669"/>
    <property type="project" value="UniProtKB-ARBA"/>
</dbReference>
<name>A0A1A9F1C4_9GAMM</name>
<dbReference type="STRING" id="1821621.A8C75_14470"/>
<dbReference type="RefSeq" id="WP_067383793.1">
    <property type="nucleotide sequence ID" value="NZ_CP015839.1"/>
</dbReference>
<evidence type="ECO:0000313" key="7">
    <source>
        <dbReference type="Proteomes" id="UP000078070"/>
    </source>
</evidence>
<dbReference type="Gene3D" id="3.40.50.2300">
    <property type="match status" value="2"/>
</dbReference>
<dbReference type="CDD" id="cd06301">
    <property type="entry name" value="PBP1_rhizopine_binding-like"/>
    <property type="match status" value="1"/>
</dbReference>